<dbReference type="OrthoDB" id="5062115at2759"/>
<dbReference type="EMBL" id="CACRXK020003305">
    <property type="protein sequence ID" value="CAB3998231.1"/>
    <property type="molecule type" value="Genomic_DNA"/>
</dbReference>
<dbReference type="GO" id="GO:0016020">
    <property type="term" value="C:membrane"/>
    <property type="evidence" value="ECO:0007669"/>
    <property type="project" value="InterPro"/>
</dbReference>
<dbReference type="AlphaFoldDB" id="A0A6S7HUW3"/>
<dbReference type="InterPro" id="IPR004156">
    <property type="entry name" value="OATP"/>
</dbReference>
<evidence type="ECO:0000313" key="3">
    <source>
        <dbReference type="Proteomes" id="UP001152795"/>
    </source>
</evidence>
<organism evidence="2 3">
    <name type="scientific">Paramuricea clavata</name>
    <name type="common">Red gorgonian</name>
    <name type="synonym">Violescent sea-whip</name>
    <dbReference type="NCBI Taxonomy" id="317549"/>
    <lineage>
        <taxon>Eukaryota</taxon>
        <taxon>Metazoa</taxon>
        <taxon>Cnidaria</taxon>
        <taxon>Anthozoa</taxon>
        <taxon>Octocorallia</taxon>
        <taxon>Malacalcyonacea</taxon>
        <taxon>Plexauridae</taxon>
        <taxon>Paramuricea</taxon>
    </lineage>
</organism>
<accession>A0A6S7HUW3</accession>
<sequence length="127" mass="13965">MGSSSKSFDVSNRQKHSPTEHLIDQDISFGWGKYRPAYLKFLTNSKWFLAVIMVYTLSAGITMTGFPVLILPSIEKRFSLSSKELGIISAANDVAALLFVVFISFYGDYGNKIKWVGGGAGVADIFN</sequence>
<keyword evidence="1" id="KW-1015">Disulfide bond</keyword>
<evidence type="ECO:0000256" key="1">
    <source>
        <dbReference type="ARBA" id="ARBA00023157"/>
    </source>
</evidence>
<keyword evidence="3" id="KW-1185">Reference proteome</keyword>
<dbReference type="PANTHER" id="PTHR11388">
    <property type="entry name" value="ORGANIC ANION TRANSPORTER"/>
    <property type="match status" value="1"/>
</dbReference>
<gene>
    <name evidence="2" type="ORF">PACLA_8A076124</name>
</gene>
<dbReference type="SUPFAM" id="SSF103473">
    <property type="entry name" value="MFS general substrate transporter"/>
    <property type="match status" value="1"/>
</dbReference>
<dbReference type="InterPro" id="IPR036259">
    <property type="entry name" value="MFS_trans_sf"/>
</dbReference>
<name>A0A6S7HUW3_PARCT</name>
<dbReference type="PANTHER" id="PTHR11388:SF100">
    <property type="entry name" value="SOLUTE CARRIER ORGANIC ANION TRANSPORTER FAMILY MEMBER 4A1"/>
    <property type="match status" value="1"/>
</dbReference>
<evidence type="ECO:0000313" key="2">
    <source>
        <dbReference type="EMBL" id="CAB3998231.1"/>
    </source>
</evidence>
<dbReference type="Pfam" id="PF03137">
    <property type="entry name" value="OATP"/>
    <property type="match status" value="1"/>
</dbReference>
<comment type="caution">
    <text evidence="2">The sequence shown here is derived from an EMBL/GenBank/DDBJ whole genome shotgun (WGS) entry which is preliminary data.</text>
</comment>
<proteinExistence type="predicted"/>
<dbReference type="GO" id="GO:0055085">
    <property type="term" value="P:transmembrane transport"/>
    <property type="evidence" value="ECO:0007669"/>
    <property type="project" value="InterPro"/>
</dbReference>
<reference evidence="2" key="1">
    <citation type="submission" date="2020-04" db="EMBL/GenBank/DDBJ databases">
        <authorList>
            <person name="Alioto T."/>
            <person name="Alioto T."/>
            <person name="Gomez Garrido J."/>
        </authorList>
    </citation>
    <scope>NUCLEOTIDE SEQUENCE</scope>
    <source>
        <strain evidence="2">A484AB</strain>
    </source>
</reference>
<dbReference type="Proteomes" id="UP001152795">
    <property type="component" value="Unassembled WGS sequence"/>
</dbReference>
<protein>
    <submittedName>
        <fullName evidence="2">Solute carrier organic anion transporter family member 4A1-like</fullName>
    </submittedName>
</protein>